<dbReference type="PANTHER" id="PTHR33607">
    <property type="entry name" value="ENDONUCLEASE-1"/>
    <property type="match status" value="1"/>
</dbReference>
<evidence type="ECO:0000256" key="7">
    <source>
        <dbReference type="ARBA" id="ARBA00022825"/>
    </source>
</evidence>
<evidence type="ECO:0000256" key="2">
    <source>
        <dbReference type="ARBA" id="ARBA00008764"/>
    </source>
</evidence>
<dbReference type="EMBL" id="CP036289">
    <property type="protein sequence ID" value="QDU75053.1"/>
    <property type="molecule type" value="Genomic_DNA"/>
</dbReference>
<dbReference type="PRINTS" id="PR00839">
    <property type="entry name" value="V8PROTEASE"/>
</dbReference>
<accession>A0A518C747</accession>
<reference evidence="12" key="1">
    <citation type="submission" date="2019-02" db="EMBL/GenBank/DDBJ databases">
        <title>Deep-cultivation of Planctomycetes and their phenomic and genomic characterization uncovers novel biology.</title>
        <authorList>
            <person name="Wiegand S."/>
            <person name="Jogler M."/>
            <person name="Boedeker C."/>
            <person name="Pinto D."/>
            <person name="Vollmers J."/>
            <person name="Rivas-Marin E."/>
            <person name="Kohn T."/>
            <person name="Peeters S.H."/>
            <person name="Heuer A."/>
            <person name="Rast P."/>
            <person name="Oberbeckmann S."/>
            <person name="Bunk B."/>
            <person name="Jeske O."/>
            <person name="Meyerdierks A."/>
            <person name="Storesund J.E."/>
            <person name="Kallscheuer N."/>
            <person name="Luecker S."/>
            <person name="Lage O.M."/>
            <person name="Pohl T."/>
            <person name="Merkel B.J."/>
            <person name="Hornburger P."/>
            <person name="Mueller R.-W."/>
            <person name="Bruemmer F."/>
            <person name="Labrenz M."/>
            <person name="Spormann A.M."/>
            <person name="Op den Camp H."/>
            <person name="Overmann J."/>
            <person name="Amann R."/>
            <person name="Jetten M.S.M."/>
            <person name="Mascher T."/>
            <person name="Medema M.H."/>
            <person name="Devos D.P."/>
            <person name="Kaster A.-K."/>
            <person name="Ovreas L."/>
            <person name="Rohde M."/>
            <person name="Galperin M.Y."/>
            <person name="Jogler C."/>
        </authorList>
    </citation>
    <scope>NUCLEOTIDE SEQUENCE [LARGE SCALE GENOMIC DNA]</scope>
    <source>
        <strain evidence="12">Pan97</strain>
    </source>
</reference>
<evidence type="ECO:0000256" key="1">
    <source>
        <dbReference type="ARBA" id="ARBA00006429"/>
    </source>
</evidence>
<dbReference type="InterPro" id="IPR009003">
    <property type="entry name" value="Peptidase_S1_PA"/>
</dbReference>
<feature type="active site" description="Charge relay system" evidence="8">
    <location>
        <position position="206"/>
    </location>
</feature>
<dbReference type="SUPFAM" id="SSF54060">
    <property type="entry name" value="His-Me finger endonucleases"/>
    <property type="match status" value="1"/>
</dbReference>
<dbReference type="InterPro" id="IPR008256">
    <property type="entry name" value="Peptidase_S1B"/>
</dbReference>
<evidence type="ECO:0000256" key="4">
    <source>
        <dbReference type="ARBA" id="ARBA00022722"/>
    </source>
</evidence>
<evidence type="ECO:0000313" key="11">
    <source>
        <dbReference type="EMBL" id="QDU75053.1"/>
    </source>
</evidence>
<comment type="similarity">
    <text evidence="1">Belongs to the EndA/NucM nuclease family.</text>
</comment>
<evidence type="ECO:0000256" key="10">
    <source>
        <dbReference type="SAM" id="MobiDB-lite"/>
    </source>
</evidence>
<dbReference type="Pfam" id="PF04231">
    <property type="entry name" value="Endonuclease_1"/>
    <property type="match status" value="1"/>
</dbReference>
<evidence type="ECO:0000256" key="3">
    <source>
        <dbReference type="ARBA" id="ARBA00022670"/>
    </source>
</evidence>
<dbReference type="Proteomes" id="UP000318626">
    <property type="component" value="Chromosome"/>
</dbReference>
<dbReference type="Gene3D" id="2.40.10.10">
    <property type="entry name" value="Trypsin-like serine proteases"/>
    <property type="match status" value="2"/>
</dbReference>
<dbReference type="GO" id="GO:0008236">
    <property type="term" value="F:serine-type peptidase activity"/>
    <property type="evidence" value="ECO:0007669"/>
    <property type="project" value="UniProtKB-KW"/>
</dbReference>
<feature type="region of interest" description="Disordered" evidence="10">
    <location>
        <begin position="426"/>
        <end position="451"/>
    </location>
</feature>
<dbReference type="EC" id="3.4.21.-" evidence="9"/>
<feature type="active site" description="Charge relay system" evidence="8">
    <location>
        <position position="284"/>
    </location>
</feature>
<dbReference type="InterPro" id="IPR007346">
    <property type="entry name" value="Endonuclease-I"/>
</dbReference>
<dbReference type="PANTHER" id="PTHR33607:SF2">
    <property type="entry name" value="ENDONUCLEASE-1"/>
    <property type="match status" value="1"/>
</dbReference>
<dbReference type="GO" id="GO:0006508">
    <property type="term" value="P:proteolysis"/>
    <property type="evidence" value="ECO:0007669"/>
    <property type="project" value="UniProtKB-KW"/>
</dbReference>
<gene>
    <name evidence="11" type="primary">bsn</name>
    <name evidence="11" type="ORF">Pan97_20740</name>
</gene>
<organism evidence="11 12">
    <name type="scientific">Bremerella volcania</name>
    <dbReference type="NCBI Taxonomy" id="2527984"/>
    <lineage>
        <taxon>Bacteria</taxon>
        <taxon>Pseudomonadati</taxon>
        <taxon>Planctomycetota</taxon>
        <taxon>Planctomycetia</taxon>
        <taxon>Pirellulales</taxon>
        <taxon>Pirellulaceae</taxon>
        <taxon>Bremerella</taxon>
    </lineage>
</organism>
<feature type="active site" description="Charge relay system" evidence="8">
    <location>
        <position position="160"/>
    </location>
</feature>
<protein>
    <recommendedName>
        <fullName evidence="9">Serine protease</fullName>
        <ecNumber evidence="9">3.4.21.-</ecNumber>
    </recommendedName>
</protein>
<dbReference type="AlphaFoldDB" id="A0A518C747"/>
<comment type="similarity">
    <text evidence="2 9">Belongs to the peptidase S1B family.</text>
</comment>
<keyword evidence="12" id="KW-1185">Reference proteome</keyword>
<evidence type="ECO:0000256" key="5">
    <source>
        <dbReference type="ARBA" id="ARBA00022729"/>
    </source>
</evidence>
<dbReference type="GO" id="GO:0004518">
    <property type="term" value="F:nuclease activity"/>
    <property type="evidence" value="ECO:0007669"/>
    <property type="project" value="UniProtKB-KW"/>
</dbReference>
<evidence type="ECO:0000256" key="6">
    <source>
        <dbReference type="ARBA" id="ARBA00022801"/>
    </source>
</evidence>
<feature type="compositionally biased region" description="Low complexity" evidence="10">
    <location>
        <begin position="426"/>
        <end position="441"/>
    </location>
</feature>
<dbReference type="KEGG" id="bvo:Pan97_20740"/>
<keyword evidence="5" id="KW-0732">Signal</keyword>
<dbReference type="RefSeq" id="WP_144972138.1">
    <property type="nucleotide sequence ID" value="NZ_CP036289.1"/>
</dbReference>
<dbReference type="InterPro" id="IPR044925">
    <property type="entry name" value="His-Me_finger_sf"/>
</dbReference>
<sequence length="736" mass="82523">MNAPRQGFAKHFYEQIDRTAKRYAERKPEQEKVLSEIRVGKNVDVNLPDSIRKRVGQLRIPLELDLPADAAPSWAPMSTIPSGPAEISELNLGPVPDNIRSIAEERVLGTNNLMPIAYLIRGSQVSRSVGRVVIRNRFGQRVGFGTGFLVSPNLLLTNNHVLPDETFAEKSVVEFDFAANFAGMLLPSIEFSLAPTRFFFTSELFDFTLVAVQQNDSSQRDPREFGWIKLHESDPDRMVVKGEFVSIIQHPNGESKQIALRDNQVIDIFDNFLHYETDTAPGSSGAPVYNDQWELVALHHSGVPERDEDGDILAVNGQKWTESMGDHRIKWVSNEGILVDRIVREIKNASFSGEKAKLRDELLNLSPDTHPTESEPSRVSPPPVDVSRVVSSVTPAISQVTSGLATTMTIPLSVTISLGGLAASLTSTPPSSAAASSTTTSVTDDRSSQDPDLQAALAELEEADTRPYFDEAADSADVESYYSGINPDDLSGPELFEKLFQLLEKTHASKLSYKPSVHLYPWIDLHEDGQLRSIYSGKKFSAEEFIREDFRIMQLRSIRLREMLAREGSFDAESMHEAAEALEASLPFNCEHSVPQSWFLKRQPMRGDLHHLFACEVGCNSFRGNTPYFDFSDFEETVRDSCGKSVEDRFEPASGKGAVARAMLYFLVRYPDKLASGLAKKQRDRIETLRDWHRKFPVDRYEQHRNQAIFQKQGNRNPFIDHPDWADKVSFDEVSA</sequence>
<proteinExistence type="inferred from homology"/>
<dbReference type="Pfam" id="PF13365">
    <property type="entry name" value="Trypsin_2"/>
    <property type="match status" value="1"/>
</dbReference>
<evidence type="ECO:0000256" key="8">
    <source>
        <dbReference type="PIRSR" id="PIRSR608256-1"/>
    </source>
</evidence>
<feature type="region of interest" description="Disordered" evidence="10">
    <location>
        <begin position="365"/>
        <end position="385"/>
    </location>
</feature>
<keyword evidence="6 9" id="KW-0378">Hydrolase</keyword>
<keyword evidence="4" id="KW-0540">Nuclease</keyword>
<keyword evidence="7 9" id="KW-0720">Serine protease</keyword>
<dbReference type="SUPFAM" id="SSF50494">
    <property type="entry name" value="Trypsin-like serine proteases"/>
    <property type="match status" value="1"/>
</dbReference>
<dbReference type="OrthoDB" id="9770276at2"/>
<dbReference type="InterPro" id="IPR043504">
    <property type="entry name" value="Peptidase_S1_PA_chymotrypsin"/>
</dbReference>
<name>A0A518C747_9BACT</name>
<evidence type="ECO:0000256" key="9">
    <source>
        <dbReference type="RuleBase" id="RU004296"/>
    </source>
</evidence>
<keyword evidence="3 9" id="KW-0645">Protease</keyword>
<evidence type="ECO:0000313" key="12">
    <source>
        <dbReference type="Proteomes" id="UP000318626"/>
    </source>
</evidence>